<dbReference type="Proteomes" id="UP000572817">
    <property type="component" value="Unassembled WGS sequence"/>
</dbReference>
<evidence type="ECO:0000259" key="2">
    <source>
        <dbReference type="Pfam" id="PF13460"/>
    </source>
</evidence>
<reference evidence="3" key="1">
    <citation type="submission" date="2020-04" db="EMBL/GenBank/DDBJ databases">
        <title>Genome Assembly and Annotation of Botryosphaeria dothidea sdau 11-99, a Latent Pathogen of Apple Fruit Ring Rot in China.</title>
        <authorList>
            <person name="Yu C."/>
            <person name="Diao Y."/>
            <person name="Lu Q."/>
            <person name="Zhao J."/>
            <person name="Cui S."/>
            <person name="Peng C."/>
            <person name="He B."/>
            <person name="Liu H."/>
        </authorList>
    </citation>
    <scope>NUCLEOTIDE SEQUENCE [LARGE SCALE GENOMIC DNA]</scope>
    <source>
        <strain evidence="3">Sdau11-99</strain>
    </source>
</reference>
<sequence>MSQHVLLIGGHGKVAQFITPILLSRSYAVTSMIRDPAQSPTIRKLGEGQPGKLNVLVSSVEEVKTEHDARKILDEVKPSWVVWSAGAGGKGGPDRTYAVDRDAAKAFIKASTAAPGVSAFLMVSYLASRHTKPSWWSDAEWASATKLNTEILPDYAKAKIAADEYLAAMSRKRGGEFRGICLRPGTLTDERAGNVELGKTGGSGGKVSRETVAQAAVEVLDSGYQGGWLDLLDGEEDVKKAAERVTRENVDAFEGEDAERIYALAD</sequence>
<evidence type="ECO:0000313" key="4">
    <source>
        <dbReference type="Proteomes" id="UP000572817"/>
    </source>
</evidence>
<proteinExistence type="inferred from homology"/>
<dbReference type="InterPro" id="IPR036291">
    <property type="entry name" value="NAD(P)-bd_dom_sf"/>
</dbReference>
<dbReference type="PANTHER" id="PTHR15020:SF50">
    <property type="entry name" value="UPF0659 PROTEIN YMR090W"/>
    <property type="match status" value="1"/>
</dbReference>
<evidence type="ECO:0000313" key="3">
    <source>
        <dbReference type="EMBL" id="KAF4302877.1"/>
    </source>
</evidence>
<comment type="caution">
    <text evidence="3">The sequence shown here is derived from an EMBL/GenBank/DDBJ whole genome shotgun (WGS) entry which is preliminary data.</text>
</comment>
<dbReference type="PANTHER" id="PTHR15020">
    <property type="entry name" value="FLAVIN REDUCTASE-RELATED"/>
    <property type="match status" value="1"/>
</dbReference>
<accession>A0A8H4N4P6</accession>
<gene>
    <name evidence="3" type="ORF">GTA08_BOTSDO09434</name>
</gene>
<keyword evidence="4" id="KW-1185">Reference proteome</keyword>
<dbReference type="Gene3D" id="3.40.50.720">
    <property type="entry name" value="NAD(P)-binding Rossmann-like Domain"/>
    <property type="match status" value="1"/>
</dbReference>
<dbReference type="AlphaFoldDB" id="A0A8H4N4P6"/>
<feature type="domain" description="NAD(P)-binding" evidence="2">
    <location>
        <begin position="9"/>
        <end position="221"/>
    </location>
</feature>
<dbReference type="Pfam" id="PF13460">
    <property type="entry name" value="NAD_binding_10"/>
    <property type="match status" value="1"/>
</dbReference>
<dbReference type="EMBL" id="WWBZ02000062">
    <property type="protein sequence ID" value="KAF4302877.1"/>
    <property type="molecule type" value="Genomic_DNA"/>
</dbReference>
<protein>
    <recommendedName>
        <fullName evidence="2">NAD(P)-binding domain-containing protein</fullName>
    </recommendedName>
</protein>
<evidence type="ECO:0000256" key="1">
    <source>
        <dbReference type="ARBA" id="ARBA00038376"/>
    </source>
</evidence>
<comment type="similarity">
    <text evidence="1">Belongs to the avfA family.</text>
</comment>
<name>A0A8H4N4P6_9PEZI</name>
<dbReference type="SUPFAM" id="SSF51735">
    <property type="entry name" value="NAD(P)-binding Rossmann-fold domains"/>
    <property type="match status" value="1"/>
</dbReference>
<dbReference type="OrthoDB" id="10254604at2759"/>
<dbReference type="InterPro" id="IPR016040">
    <property type="entry name" value="NAD(P)-bd_dom"/>
</dbReference>
<organism evidence="3 4">
    <name type="scientific">Botryosphaeria dothidea</name>
    <dbReference type="NCBI Taxonomy" id="55169"/>
    <lineage>
        <taxon>Eukaryota</taxon>
        <taxon>Fungi</taxon>
        <taxon>Dikarya</taxon>
        <taxon>Ascomycota</taxon>
        <taxon>Pezizomycotina</taxon>
        <taxon>Dothideomycetes</taxon>
        <taxon>Dothideomycetes incertae sedis</taxon>
        <taxon>Botryosphaeriales</taxon>
        <taxon>Botryosphaeriaceae</taxon>
        <taxon>Botryosphaeria</taxon>
    </lineage>
</organism>